<proteinExistence type="inferred from homology"/>
<feature type="domain" description="NlpC/P60" evidence="9">
    <location>
        <begin position="294"/>
        <end position="408"/>
    </location>
</feature>
<dbReference type="PANTHER" id="PTHR47053">
    <property type="entry name" value="MUREIN DD-ENDOPEPTIDASE MEPH-RELATED"/>
    <property type="match status" value="1"/>
</dbReference>
<evidence type="ECO:0000256" key="2">
    <source>
        <dbReference type="ARBA" id="ARBA00022670"/>
    </source>
</evidence>
<dbReference type="PROSITE" id="PS51109">
    <property type="entry name" value="G5"/>
    <property type="match status" value="1"/>
</dbReference>
<feature type="domain" description="G5" evidence="8">
    <location>
        <begin position="215"/>
        <end position="295"/>
    </location>
</feature>
<evidence type="ECO:0000313" key="11">
    <source>
        <dbReference type="Proteomes" id="UP000007468"/>
    </source>
</evidence>
<evidence type="ECO:0000256" key="3">
    <source>
        <dbReference type="ARBA" id="ARBA00022729"/>
    </source>
</evidence>
<reference evidence="11" key="1">
    <citation type="submission" date="2010-12" db="EMBL/GenBank/DDBJ databases">
        <title>The genome sequence of Filifactor alocis strain ATCC 35896.</title>
        <authorList>
            <consortium name="The Broad Institute Genome Sequencing Platform"/>
            <person name="Ward D."/>
            <person name="Earl A."/>
            <person name="Feldgarden M."/>
            <person name="Young S.K."/>
            <person name="Gargeya S."/>
            <person name="Zeng Q."/>
            <person name="Alvarado L."/>
            <person name="Berlin A."/>
            <person name="Bochicchio J."/>
            <person name="Chapman S.B."/>
            <person name="Chen Z."/>
            <person name="Freedman E."/>
            <person name="Gellesch M."/>
            <person name="Goldberg J."/>
            <person name="Griggs A."/>
            <person name="Gujja S."/>
            <person name="Heilman E."/>
            <person name="Heiman D."/>
            <person name="Howarth C."/>
            <person name="Mehta T."/>
            <person name="Neiman D."/>
            <person name="Pearson M."/>
            <person name="Roberts A."/>
            <person name="Saif S."/>
            <person name="Shea T."/>
            <person name="Shenoy N."/>
            <person name="Sisk P."/>
            <person name="Stolte C."/>
            <person name="Sykes S."/>
            <person name="White J."/>
            <person name="Yandava C."/>
            <person name="Izard J."/>
            <person name="Blanton J.M."/>
            <person name="Baranova O.V."/>
            <person name="Tanner A.C."/>
            <person name="Dewhirst F.E."/>
            <person name="Haas B."/>
            <person name="Nusbaum C."/>
            <person name="Birren B."/>
        </authorList>
    </citation>
    <scope>NUCLEOTIDE SEQUENCE [LARGE SCALE GENOMIC DNA]</scope>
    <source>
        <strain evidence="11">ATCC 35896 / D40 B5</strain>
    </source>
</reference>
<protein>
    <submittedName>
        <fullName evidence="10">NlpC/P60 family protein</fullName>
    </submittedName>
</protein>
<dbReference type="RefSeq" id="WP_014262593.1">
    <property type="nucleotide sequence ID" value="NC_016630.1"/>
</dbReference>
<keyword evidence="11" id="KW-1185">Reference proteome</keyword>
<sequence length="408" mass="45463">MNFDYKKTIALLYRNPALLFTIAVSIVLSGFLMIYQPGFGYQITANGSPVGFVKHKNDIRQLSAQVDSILKEEWGGNIEYELELSHKKGRLAGVELTSDEQLQHNVIDCIDVYKPAYLIKSNTAFVMAVDSKETAEKVLNKVKEPYLNIKKNATVEFVQDVNIIGEELVPVDMVYDEHIALNSLNQPNYLASATRSNLVRGSLKHNKKTSTKPLVDVQVSYEETGVVEIEPSVEKRKNPSMTEGRSKVVSEGTPGKKEVQRKVKMINGEIVSQDVIYQKVLVSAKPKIIEYGTKPKVSGIVATACNYLGTPYVWGGTTPRGFDCSGFTSYVFRKKGIYLPRTSYEQARVGERVSRSNLKAGDLVCFPGHVGIYIGNDQFIHAPHPGSHVKIDSLSSRRNFTCGRRISY</sequence>
<keyword evidence="2" id="KW-0645">Protease</keyword>
<dbReference type="SUPFAM" id="SSF54001">
    <property type="entry name" value="Cysteine proteinases"/>
    <property type="match status" value="1"/>
</dbReference>
<evidence type="ECO:0000256" key="6">
    <source>
        <dbReference type="SAM" id="MobiDB-lite"/>
    </source>
</evidence>
<evidence type="ECO:0000256" key="7">
    <source>
        <dbReference type="SAM" id="Phobius"/>
    </source>
</evidence>
<dbReference type="Pfam" id="PF00877">
    <property type="entry name" value="NLPC_P60"/>
    <property type="match status" value="1"/>
</dbReference>
<evidence type="ECO:0000313" key="10">
    <source>
        <dbReference type="EMBL" id="EFE27713.1"/>
    </source>
</evidence>
<keyword evidence="7" id="KW-1133">Transmembrane helix</keyword>
<dbReference type="Gene3D" id="2.20.230.10">
    <property type="entry name" value="Resuscitation-promoting factor rpfb"/>
    <property type="match status" value="1"/>
</dbReference>
<gene>
    <name evidence="10" type="ordered locus">HMPREF0389_01344</name>
</gene>
<dbReference type="KEGG" id="faa:HMPREF0389_01344"/>
<dbReference type="InterPro" id="IPR011098">
    <property type="entry name" value="G5_dom"/>
</dbReference>
<name>D6GTA6_FILAD</name>
<evidence type="ECO:0000259" key="8">
    <source>
        <dbReference type="PROSITE" id="PS51109"/>
    </source>
</evidence>
<dbReference type="GO" id="GO:0008234">
    <property type="term" value="F:cysteine-type peptidase activity"/>
    <property type="evidence" value="ECO:0007669"/>
    <property type="project" value="UniProtKB-KW"/>
</dbReference>
<accession>D6GTA6</accession>
<dbReference type="AlphaFoldDB" id="D6GTA6"/>
<dbReference type="InterPro" id="IPR051202">
    <property type="entry name" value="Peptidase_C40"/>
</dbReference>
<dbReference type="Proteomes" id="UP000007468">
    <property type="component" value="Chromosome"/>
</dbReference>
<dbReference type="eggNOG" id="COG0791">
    <property type="taxonomic scope" value="Bacteria"/>
</dbReference>
<dbReference type="InterPro" id="IPR038765">
    <property type="entry name" value="Papain-like_cys_pep_sf"/>
</dbReference>
<organism evidence="10 11">
    <name type="scientific">Filifactor alocis (strain ATCC 35896 / CCUG 47790 / D40 B5)</name>
    <name type="common">Fusobacterium alocis</name>
    <dbReference type="NCBI Taxonomy" id="546269"/>
    <lineage>
        <taxon>Bacteria</taxon>
        <taxon>Bacillati</taxon>
        <taxon>Bacillota</taxon>
        <taxon>Clostridia</taxon>
        <taxon>Peptostreptococcales</taxon>
        <taxon>Filifactoraceae</taxon>
        <taxon>Filifactor</taxon>
    </lineage>
</organism>
<evidence type="ECO:0000256" key="1">
    <source>
        <dbReference type="ARBA" id="ARBA00007074"/>
    </source>
</evidence>
<feature type="transmembrane region" description="Helical" evidence="7">
    <location>
        <begin position="12"/>
        <end position="35"/>
    </location>
</feature>
<dbReference type="Gene3D" id="3.90.1720.10">
    <property type="entry name" value="endopeptidase domain like (from Nostoc punctiforme)"/>
    <property type="match status" value="1"/>
</dbReference>
<evidence type="ECO:0000256" key="4">
    <source>
        <dbReference type="ARBA" id="ARBA00022801"/>
    </source>
</evidence>
<keyword evidence="7" id="KW-0812">Transmembrane</keyword>
<evidence type="ECO:0000256" key="5">
    <source>
        <dbReference type="ARBA" id="ARBA00022807"/>
    </source>
</evidence>
<evidence type="ECO:0000259" key="9">
    <source>
        <dbReference type="PROSITE" id="PS51935"/>
    </source>
</evidence>
<dbReference type="InterPro" id="IPR000064">
    <property type="entry name" value="NLP_P60_dom"/>
</dbReference>
<keyword evidence="5" id="KW-0788">Thiol protease</keyword>
<keyword evidence="7" id="KW-0472">Membrane</keyword>
<feature type="region of interest" description="Disordered" evidence="6">
    <location>
        <begin position="233"/>
        <end position="254"/>
    </location>
</feature>
<comment type="similarity">
    <text evidence="1">Belongs to the peptidase C40 family.</text>
</comment>
<dbReference type="SMART" id="SM01208">
    <property type="entry name" value="G5"/>
    <property type="match status" value="1"/>
</dbReference>
<keyword evidence="3" id="KW-0732">Signal</keyword>
<dbReference type="GO" id="GO:0006508">
    <property type="term" value="P:proteolysis"/>
    <property type="evidence" value="ECO:0007669"/>
    <property type="project" value="UniProtKB-KW"/>
</dbReference>
<feature type="compositionally biased region" description="Basic and acidic residues" evidence="6">
    <location>
        <begin position="244"/>
        <end position="254"/>
    </location>
</feature>
<dbReference type="STRING" id="546269.HMPREF0389_01344"/>
<dbReference type="eggNOG" id="COG3583">
    <property type="taxonomic scope" value="Bacteria"/>
</dbReference>
<dbReference type="Pfam" id="PF07501">
    <property type="entry name" value="G5"/>
    <property type="match status" value="1"/>
</dbReference>
<dbReference type="PROSITE" id="PS51935">
    <property type="entry name" value="NLPC_P60"/>
    <property type="match status" value="1"/>
</dbReference>
<dbReference type="PANTHER" id="PTHR47053:SF1">
    <property type="entry name" value="MUREIN DD-ENDOPEPTIDASE MEPH-RELATED"/>
    <property type="match status" value="1"/>
</dbReference>
<keyword evidence="4" id="KW-0378">Hydrolase</keyword>
<dbReference type="EMBL" id="CP002390">
    <property type="protein sequence ID" value="EFE27713.1"/>
    <property type="molecule type" value="Genomic_DNA"/>
</dbReference>